<dbReference type="Proteomes" id="UP000539313">
    <property type="component" value="Unassembled WGS sequence"/>
</dbReference>
<feature type="transmembrane region" description="Helical" evidence="2">
    <location>
        <begin position="40"/>
        <end position="63"/>
    </location>
</feature>
<comment type="caution">
    <text evidence="3">The sequence shown here is derived from an EMBL/GenBank/DDBJ whole genome shotgun (WGS) entry which is preliminary data.</text>
</comment>
<feature type="compositionally biased region" description="Gly residues" evidence="1">
    <location>
        <begin position="21"/>
        <end position="30"/>
    </location>
</feature>
<evidence type="ECO:0000313" key="4">
    <source>
        <dbReference type="Proteomes" id="UP000539313"/>
    </source>
</evidence>
<dbReference type="RefSeq" id="WP_182703957.1">
    <property type="nucleotide sequence ID" value="NZ_JACJII010000001.1"/>
</dbReference>
<name>A0A7W3MTR3_9ACTN</name>
<organism evidence="3 4">
    <name type="scientific">Thermomonospora cellulosilytica</name>
    <dbReference type="NCBI Taxonomy" id="1411118"/>
    <lineage>
        <taxon>Bacteria</taxon>
        <taxon>Bacillati</taxon>
        <taxon>Actinomycetota</taxon>
        <taxon>Actinomycetes</taxon>
        <taxon>Streptosporangiales</taxon>
        <taxon>Thermomonosporaceae</taxon>
        <taxon>Thermomonospora</taxon>
    </lineage>
</organism>
<evidence type="ECO:0000256" key="2">
    <source>
        <dbReference type="SAM" id="Phobius"/>
    </source>
</evidence>
<accession>A0A7W3MTR3</accession>
<feature type="region of interest" description="Disordered" evidence="1">
    <location>
        <begin position="1"/>
        <end position="30"/>
    </location>
</feature>
<dbReference type="AlphaFoldDB" id="A0A7W3MTR3"/>
<proteinExistence type="predicted"/>
<keyword evidence="2" id="KW-1133">Transmembrane helix</keyword>
<keyword evidence="2" id="KW-0472">Membrane</keyword>
<evidence type="ECO:0000313" key="3">
    <source>
        <dbReference type="EMBL" id="MBA9001745.1"/>
    </source>
</evidence>
<sequence length="230" mass="24252">MVKSSEPLDRSYGVGSRPHGVGPGGAGGDPSGGLKGLKRFAVMMVAIMVLAPLGTALYMHFFLGDAEDEKPAAPPVRKSAPFTAETFFGTGTRFKTPGLDYDRTAAAVADGASGCQAGAVGAQARALLQRLGCRGRVEGAFVTVDRKFPVTAHVLRFDDEAAARRAAATLKAEQMRFLQDGRTSGGRRHGDVRPENRFVVVTIAQAPKGAVRAAAEHLNAEVNAVIIWTY</sequence>
<dbReference type="EMBL" id="JACJII010000001">
    <property type="protein sequence ID" value="MBA9001745.1"/>
    <property type="molecule type" value="Genomic_DNA"/>
</dbReference>
<evidence type="ECO:0000256" key="1">
    <source>
        <dbReference type="SAM" id="MobiDB-lite"/>
    </source>
</evidence>
<gene>
    <name evidence="3" type="ORF">HNR21_000627</name>
</gene>
<protein>
    <submittedName>
        <fullName evidence="3">Uncharacterized protein</fullName>
    </submittedName>
</protein>
<keyword evidence="2" id="KW-0812">Transmembrane</keyword>
<reference evidence="3 4" key="1">
    <citation type="submission" date="2020-08" db="EMBL/GenBank/DDBJ databases">
        <title>Sequencing the genomes of 1000 actinobacteria strains.</title>
        <authorList>
            <person name="Klenk H.-P."/>
        </authorList>
    </citation>
    <scope>NUCLEOTIDE SEQUENCE [LARGE SCALE GENOMIC DNA]</scope>
    <source>
        <strain evidence="3 4">DSM 45823</strain>
    </source>
</reference>
<keyword evidence="4" id="KW-1185">Reference proteome</keyword>